<feature type="transmembrane region" description="Helical" evidence="8">
    <location>
        <begin position="99"/>
        <end position="116"/>
    </location>
</feature>
<feature type="transmembrane region" description="Helical" evidence="8">
    <location>
        <begin position="205"/>
        <end position="225"/>
    </location>
</feature>
<dbReference type="GO" id="GO:0005886">
    <property type="term" value="C:plasma membrane"/>
    <property type="evidence" value="ECO:0007669"/>
    <property type="project" value="UniProtKB-SubCell"/>
</dbReference>
<dbReference type="Pfam" id="PF00892">
    <property type="entry name" value="EamA"/>
    <property type="match status" value="2"/>
</dbReference>
<dbReference type="InterPro" id="IPR000620">
    <property type="entry name" value="EamA_dom"/>
</dbReference>
<feature type="domain" description="EamA" evidence="9">
    <location>
        <begin position="3"/>
        <end position="138"/>
    </location>
</feature>
<dbReference type="OrthoDB" id="369870at2"/>
<sequence length="297" mass="32998">MNRGIIYAVLAYVAWGLLPLYWKLFASLSSWEILGHRVLWSFVFVALLLLIGKRFRELMAVLRQKSTLFPVIWSSLLISANWLIFIWAVNNGHIVETSLGYYMNPIINVLLGVLFLKERLHPAQWLSIGLAFVGVLVLAVSYGAFPWISISLALSFGLYGLAKKRMKLDPMLSLGGETVVVLPLAVLYLSFIGVQGQTHVGALDAGRLILLLLSGAATAMPLFWFAQAAKRLTLSTVGFIQYIGPSISLVLGVLLFKEPFTPVHMVCFSLIWGALVLFTWSSFRGSRSVVRPIAREQ</sequence>
<dbReference type="InterPro" id="IPR037185">
    <property type="entry name" value="EmrE-like"/>
</dbReference>
<name>A0A559KEL0_9BACL</name>
<dbReference type="RefSeq" id="WP_144845092.1">
    <property type="nucleotide sequence ID" value="NZ_VNJI01000007.1"/>
</dbReference>
<evidence type="ECO:0000256" key="5">
    <source>
        <dbReference type="ARBA" id="ARBA00022692"/>
    </source>
</evidence>
<protein>
    <submittedName>
        <fullName evidence="10">EamA family transporter RarD</fullName>
    </submittedName>
</protein>
<comment type="caution">
    <text evidence="10">The sequence shown here is derived from an EMBL/GenBank/DDBJ whole genome shotgun (WGS) entry which is preliminary data.</text>
</comment>
<feature type="transmembrane region" description="Helical" evidence="8">
    <location>
        <begin position="174"/>
        <end position="193"/>
    </location>
</feature>
<evidence type="ECO:0000256" key="7">
    <source>
        <dbReference type="ARBA" id="ARBA00023136"/>
    </source>
</evidence>
<feature type="transmembrane region" description="Helical" evidence="8">
    <location>
        <begin position="232"/>
        <end position="256"/>
    </location>
</feature>
<accession>A0A559KEL0</accession>
<keyword evidence="5 8" id="KW-0812">Transmembrane</keyword>
<keyword evidence="11" id="KW-1185">Reference proteome</keyword>
<evidence type="ECO:0000256" key="8">
    <source>
        <dbReference type="SAM" id="Phobius"/>
    </source>
</evidence>
<evidence type="ECO:0000256" key="2">
    <source>
        <dbReference type="ARBA" id="ARBA00007362"/>
    </source>
</evidence>
<feature type="domain" description="EamA" evidence="9">
    <location>
        <begin position="150"/>
        <end position="279"/>
    </location>
</feature>
<dbReference type="EMBL" id="VNJI01000007">
    <property type="protein sequence ID" value="TVY10558.1"/>
    <property type="molecule type" value="Genomic_DNA"/>
</dbReference>
<evidence type="ECO:0000256" key="6">
    <source>
        <dbReference type="ARBA" id="ARBA00022989"/>
    </source>
</evidence>
<dbReference type="PANTHER" id="PTHR22911">
    <property type="entry name" value="ACYL-MALONYL CONDENSING ENZYME-RELATED"/>
    <property type="match status" value="1"/>
</dbReference>
<feature type="transmembrane region" description="Helical" evidence="8">
    <location>
        <begin position="34"/>
        <end position="55"/>
    </location>
</feature>
<feature type="transmembrane region" description="Helical" evidence="8">
    <location>
        <begin position="123"/>
        <end position="139"/>
    </location>
</feature>
<evidence type="ECO:0000313" key="10">
    <source>
        <dbReference type="EMBL" id="TVY10558.1"/>
    </source>
</evidence>
<comment type="similarity">
    <text evidence="2">Belongs to the EamA transporter family.</text>
</comment>
<comment type="subcellular location">
    <subcellularLocation>
        <location evidence="1">Cell membrane</location>
        <topology evidence="1">Multi-pass membrane protein</topology>
    </subcellularLocation>
</comment>
<keyword evidence="7 8" id="KW-0472">Membrane</keyword>
<evidence type="ECO:0000313" key="11">
    <source>
        <dbReference type="Proteomes" id="UP000317036"/>
    </source>
</evidence>
<dbReference type="SUPFAM" id="SSF103481">
    <property type="entry name" value="Multidrug resistance efflux transporter EmrE"/>
    <property type="match status" value="2"/>
</dbReference>
<keyword evidence="4" id="KW-1003">Cell membrane</keyword>
<evidence type="ECO:0000256" key="3">
    <source>
        <dbReference type="ARBA" id="ARBA00022448"/>
    </source>
</evidence>
<dbReference type="AlphaFoldDB" id="A0A559KEL0"/>
<dbReference type="PANTHER" id="PTHR22911:SF137">
    <property type="entry name" value="SOLUTE CARRIER FAMILY 35 MEMBER G2-RELATED"/>
    <property type="match status" value="1"/>
</dbReference>
<feature type="transmembrane region" description="Helical" evidence="8">
    <location>
        <begin position="67"/>
        <end position="87"/>
    </location>
</feature>
<gene>
    <name evidence="10" type="primary">rarD</name>
    <name evidence="10" type="ORF">FPZ49_07425</name>
</gene>
<organism evidence="10 11">
    <name type="scientific">Paenibacillus cremeus</name>
    <dbReference type="NCBI Taxonomy" id="2163881"/>
    <lineage>
        <taxon>Bacteria</taxon>
        <taxon>Bacillati</taxon>
        <taxon>Bacillota</taxon>
        <taxon>Bacilli</taxon>
        <taxon>Bacillales</taxon>
        <taxon>Paenibacillaceae</taxon>
        <taxon>Paenibacillus</taxon>
    </lineage>
</organism>
<proteinExistence type="inferred from homology"/>
<evidence type="ECO:0000256" key="4">
    <source>
        <dbReference type="ARBA" id="ARBA00022475"/>
    </source>
</evidence>
<dbReference type="NCBIfam" id="TIGR00688">
    <property type="entry name" value="rarD"/>
    <property type="match status" value="1"/>
</dbReference>
<evidence type="ECO:0000259" key="9">
    <source>
        <dbReference type="Pfam" id="PF00892"/>
    </source>
</evidence>
<reference evidence="10 11" key="1">
    <citation type="submission" date="2019-07" db="EMBL/GenBank/DDBJ databases">
        <authorList>
            <person name="Kim J."/>
        </authorList>
    </citation>
    <scope>NUCLEOTIDE SEQUENCE [LARGE SCALE GENOMIC DNA]</scope>
    <source>
        <strain evidence="10 11">JC52</strain>
    </source>
</reference>
<feature type="transmembrane region" description="Helical" evidence="8">
    <location>
        <begin position="262"/>
        <end position="283"/>
    </location>
</feature>
<dbReference type="InterPro" id="IPR004626">
    <property type="entry name" value="RarD"/>
</dbReference>
<keyword evidence="3" id="KW-0813">Transport</keyword>
<keyword evidence="6 8" id="KW-1133">Transmembrane helix</keyword>
<feature type="transmembrane region" description="Helical" evidence="8">
    <location>
        <begin position="5"/>
        <end position="22"/>
    </location>
</feature>
<evidence type="ECO:0000256" key="1">
    <source>
        <dbReference type="ARBA" id="ARBA00004651"/>
    </source>
</evidence>
<dbReference type="Proteomes" id="UP000317036">
    <property type="component" value="Unassembled WGS sequence"/>
</dbReference>
<feature type="transmembrane region" description="Helical" evidence="8">
    <location>
        <begin position="145"/>
        <end position="162"/>
    </location>
</feature>